<dbReference type="PANTHER" id="PTHR13477">
    <property type="entry name" value="MITOCHONDRIAL 39S RIBOSOMAL PROTEIN L49"/>
    <property type="match status" value="1"/>
</dbReference>
<dbReference type="OrthoDB" id="19439at2759"/>
<comment type="similarity">
    <text evidence="2">Belongs to the mitochondrion-specific ribosomal protein mL49 family.</text>
</comment>
<accession>A0A2V3J348</accession>
<dbReference type="GO" id="GO:0005762">
    <property type="term" value="C:mitochondrial large ribosomal subunit"/>
    <property type="evidence" value="ECO:0007669"/>
    <property type="project" value="TreeGrafter"/>
</dbReference>
<keyword evidence="4" id="KW-0496">Mitochondrion</keyword>
<keyword evidence="5" id="KW-0687">Ribonucleoprotein</keyword>
<protein>
    <recommendedName>
        <fullName evidence="6">Large ribosomal subunit protein mL49</fullName>
    </recommendedName>
</protein>
<evidence type="ECO:0000256" key="3">
    <source>
        <dbReference type="ARBA" id="ARBA00022980"/>
    </source>
</evidence>
<proteinExistence type="inferred from homology"/>
<dbReference type="Pfam" id="PF05046">
    <property type="entry name" value="Img2"/>
    <property type="match status" value="1"/>
</dbReference>
<evidence type="ECO:0000256" key="4">
    <source>
        <dbReference type="ARBA" id="ARBA00023128"/>
    </source>
</evidence>
<keyword evidence="8" id="KW-1185">Reference proteome</keyword>
<evidence type="ECO:0000256" key="1">
    <source>
        <dbReference type="ARBA" id="ARBA00004173"/>
    </source>
</evidence>
<gene>
    <name evidence="7" type="ORF">BWQ96_01877</name>
</gene>
<dbReference type="Gene3D" id="3.30.780.10">
    <property type="entry name" value="SUI1-like domain"/>
    <property type="match status" value="1"/>
</dbReference>
<dbReference type="AlphaFoldDB" id="A0A2V3J348"/>
<keyword evidence="3 7" id="KW-0689">Ribosomal protein</keyword>
<comment type="subcellular location">
    <subcellularLocation>
        <location evidence="1">Mitochondrion</location>
    </subcellularLocation>
</comment>
<dbReference type="InterPro" id="IPR007740">
    <property type="entry name" value="Ribosomal_mL49"/>
</dbReference>
<evidence type="ECO:0000313" key="7">
    <source>
        <dbReference type="EMBL" id="PXF48417.1"/>
    </source>
</evidence>
<sequence length="139" mass="16137">MTLWRYALRSTHRLLSTAAHLQPRPPWTPPSTLKYTLQDTSNQVRTPSKWSPPMGGFEHLPFRVFRTSKGKQIPVYTDYKNGRTRCLTVLRRIRGDVPELAEEMSRVCDDKPVTIRPGSIQVVGNYRARVEEWLLRLGF</sequence>
<dbReference type="STRING" id="448386.A0A2V3J348"/>
<name>A0A2V3J348_9FLOR</name>
<comment type="caution">
    <text evidence="7">The sequence shown here is derived from an EMBL/GenBank/DDBJ whole genome shotgun (WGS) entry which is preliminary data.</text>
</comment>
<dbReference type="GO" id="GO:0006412">
    <property type="term" value="P:translation"/>
    <property type="evidence" value="ECO:0007669"/>
    <property type="project" value="InterPro"/>
</dbReference>
<evidence type="ECO:0000256" key="6">
    <source>
        <dbReference type="ARBA" id="ARBA00035191"/>
    </source>
</evidence>
<organism evidence="7 8">
    <name type="scientific">Gracilariopsis chorda</name>
    <dbReference type="NCBI Taxonomy" id="448386"/>
    <lineage>
        <taxon>Eukaryota</taxon>
        <taxon>Rhodophyta</taxon>
        <taxon>Florideophyceae</taxon>
        <taxon>Rhodymeniophycidae</taxon>
        <taxon>Gracilariales</taxon>
        <taxon>Gracilariaceae</taxon>
        <taxon>Gracilariopsis</taxon>
    </lineage>
</organism>
<reference evidence="7 8" key="1">
    <citation type="journal article" date="2018" name="Mol. Biol. Evol.">
        <title>Analysis of the draft genome of the red seaweed Gracilariopsis chorda provides insights into genome size evolution in Rhodophyta.</title>
        <authorList>
            <person name="Lee J."/>
            <person name="Yang E.C."/>
            <person name="Graf L."/>
            <person name="Yang J.H."/>
            <person name="Qiu H."/>
            <person name="Zel Zion U."/>
            <person name="Chan C.X."/>
            <person name="Stephens T.G."/>
            <person name="Weber A.P.M."/>
            <person name="Boo G.H."/>
            <person name="Boo S.M."/>
            <person name="Kim K.M."/>
            <person name="Shin Y."/>
            <person name="Jung M."/>
            <person name="Lee S.J."/>
            <person name="Yim H.S."/>
            <person name="Lee J.H."/>
            <person name="Bhattacharya D."/>
            <person name="Yoon H.S."/>
        </authorList>
    </citation>
    <scope>NUCLEOTIDE SEQUENCE [LARGE SCALE GENOMIC DNA]</scope>
    <source>
        <strain evidence="7 8">SKKU-2015</strain>
        <tissue evidence="7">Whole body</tissue>
    </source>
</reference>
<dbReference type="GO" id="GO:0003735">
    <property type="term" value="F:structural constituent of ribosome"/>
    <property type="evidence" value="ECO:0007669"/>
    <property type="project" value="InterPro"/>
</dbReference>
<evidence type="ECO:0000313" key="8">
    <source>
        <dbReference type="Proteomes" id="UP000247409"/>
    </source>
</evidence>
<evidence type="ECO:0000256" key="2">
    <source>
        <dbReference type="ARBA" id="ARBA00005677"/>
    </source>
</evidence>
<dbReference type="Proteomes" id="UP000247409">
    <property type="component" value="Unassembled WGS sequence"/>
</dbReference>
<dbReference type="PANTHER" id="PTHR13477:SF0">
    <property type="entry name" value="LARGE RIBOSOMAL SUBUNIT PROTEIN ML49"/>
    <property type="match status" value="1"/>
</dbReference>
<evidence type="ECO:0000256" key="5">
    <source>
        <dbReference type="ARBA" id="ARBA00023274"/>
    </source>
</evidence>
<dbReference type="EMBL" id="NBIV01000014">
    <property type="protein sequence ID" value="PXF48417.1"/>
    <property type="molecule type" value="Genomic_DNA"/>
</dbReference>